<dbReference type="Proteomes" id="UP001458880">
    <property type="component" value="Unassembled WGS sequence"/>
</dbReference>
<dbReference type="AlphaFoldDB" id="A0AAW1L5C5"/>
<keyword evidence="3" id="KW-1185">Reference proteome</keyword>
<accession>A0AAW1L5C5</accession>
<sequence>MRTIAFLLTALCLYTVSANKFPICQSPNRHQDCIMYCLVIKLSSNGFCDHTLQCNCVGERAENSIIGTNSMYSGEQ</sequence>
<protein>
    <submittedName>
        <fullName evidence="2">Uncharacterized protein</fullName>
    </submittedName>
</protein>
<dbReference type="EMBL" id="JASPKY010000161">
    <property type="protein sequence ID" value="KAK9729322.1"/>
    <property type="molecule type" value="Genomic_DNA"/>
</dbReference>
<gene>
    <name evidence="2" type="ORF">QE152_g15990</name>
</gene>
<organism evidence="2 3">
    <name type="scientific">Popillia japonica</name>
    <name type="common">Japanese beetle</name>
    <dbReference type="NCBI Taxonomy" id="7064"/>
    <lineage>
        <taxon>Eukaryota</taxon>
        <taxon>Metazoa</taxon>
        <taxon>Ecdysozoa</taxon>
        <taxon>Arthropoda</taxon>
        <taxon>Hexapoda</taxon>
        <taxon>Insecta</taxon>
        <taxon>Pterygota</taxon>
        <taxon>Neoptera</taxon>
        <taxon>Endopterygota</taxon>
        <taxon>Coleoptera</taxon>
        <taxon>Polyphaga</taxon>
        <taxon>Scarabaeiformia</taxon>
        <taxon>Scarabaeidae</taxon>
        <taxon>Rutelinae</taxon>
        <taxon>Popillia</taxon>
    </lineage>
</organism>
<feature type="chain" id="PRO_5043699337" evidence="1">
    <location>
        <begin position="19"/>
        <end position="76"/>
    </location>
</feature>
<evidence type="ECO:0000256" key="1">
    <source>
        <dbReference type="SAM" id="SignalP"/>
    </source>
</evidence>
<reference evidence="2 3" key="1">
    <citation type="journal article" date="2024" name="BMC Genomics">
        <title>De novo assembly and annotation of Popillia japonica's genome with initial clues to its potential as an invasive pest.</title>
        <authorList>
            <person name="Cucini C."/>
            <person name="Boschi S."/>
            <person name="Funari R."/>
            <person name="Cardaioli E."/>
            <person name="Iannotti N."/>
            <person name="Marturano G."/>
            <person name="Paoli F."/>
            <person name="Bruttini M."/>
            <person name="Carapelli A."/>
            <person name="Frati F."/>
            <person name="Nardi F."/>
        </authorList>
    </citation>
    <scope>NUCLEOTIDE SEQUENCE [LARGE SCALE GENOMIC DNA]</scope>
    <source>
        <strain evidence="2">DMR45628</strain>
    </source>
</reference>
<comment type="caution">
    <text evidence="2">The sequence shown here is derived from an EMBL/GenBank/DDBJ whole genome shotgun (WGS) entry which is preliminary data.</text>
</comment>
<keyword evidence="1" id="KW-0732">Signal</keyword>
<evidence type="ECO:0000313" key="2">
    <source>
        <dbReference type="EMBL" id="KAK9729322.1"/>
    </source>
</evidence>
<feature type="signal peptide" evidence="1">
    <location>
        <begin position="1"/>
        <end position="18"/>
    </location>
</feature>
<name>A0AAW1L5C5_POPJA</name>
<proteinExistence type="predicted"/>
<evidence type="ECO:0000313" key="3">
    <source>
        <dbReference type="Proteomes" id="UP001458880"/>
    </source>
</evidence>